<proteinExistence type="predicted"/>
<dbReference type="RefSeq" id="WP_156219939.1">
    <property type="nucleotide sequence ID" value="NZ_WOFH01000012.1"/>
</dbReference>
<keyword evidence="2" id="KW-1185">Reference proteome</keyword>
<dbReference type="AlphaFoldDB" id="A0A7K1L8J5"/>
<comment type="caution">
    <text evidence="1">The sequence shown here is derived from an EMBL/GenBank/DDBJ whole genome shotgun (WGS) entry which is preliminary data.</text>
</comment>
<name>A0A7K1L8J5_9ACTN</name>
<sequence>MTPCTVTTGFFVLAHCGRAAVASCPRCSRPVCDRHAARQSGHCPECVAAQEYGGEAGPYDPSWTSGYRRRYYESSSRAYSDPAWYSSFNEYDRGAFNPGDGYSYGEGDFDPGHDTGFVDS</sequence>
<dbReference type="EMBL" id="WOFH01000012">
    <property type="protein sequence ID" value="MUN40748.1"/>
    <property type="molecule type" value="Genomic_DNA"/>
</dbReference>
<accession>A0A7K1L8J5</accession>
<reference evidence="1 2" key="1">
    <citation type="submission" date="2019-11" db="EMBL/GenBank/DDBJ databases">
        <authorList>
            <person name="Cao P."/>
        </authorList>
    </citation>
    <scope>NUCLEOTIDE SEQUENCE [LARGE SCALE GENOMIC DNA]</scope>
    <source>
        <strain evidence="1 2">NEAU-AAG5</strain>
    </source>
</reference>
<protein>
    <submittedName>
        <fullName evidence="1">Uncharacterized protein</fullName>
    </submittedName>
</protein>
<dbReference type="Proteomes" id="UP000432015">
    <property type="component" value="Unassembled WGS sequence"/>
</dbReference>
<gene>
    <name evidence="1" type="ORF">GNZ18_29705</name>
</gene>
<evidence type="ECO:0000313" key="1">
    <source>
        <dbReference type="EMBL" id="MUN40748.1"/>
    </source>
</evidence>
<evidence type="ECO:0000313" key="2">
    <source>
        <dbReference type="Proteomes" id="UP000432015"/>
    </source>
</evidence>
<organism evidence="1 2">
    <name type="scientific">Actinomadura litoris</name>
    <dbReference type="NCBI Taxonomy" id="2678616"/>
    <lineage>
        <taxon>Bacteria</taxon>
        <taxon>Bacillati</taxon>
        <taxon>Actinomycetota</taxon>
        <taxon>Actinomycetes</taxon>
        <taxon>Streptosporangiales</taxon>
        <taxon>Thermomonosporaceae</taxon>
        <taxon>Actinomadura</taxon>
    </lineage>
</organism>